<organism evidence="2 3">
    <name type="scientific">Ficus carica</name>
    <name type="common">Common fig</name>
    <dbReference type="NCBI Taxonomy" id="3494"/>
    <lineage>
        <taxon>Eukaryota</taxon>
        <taxon>Viridiplantae</taxon>
        <taxon>Streptophyta</taxon>
        <taxon>Embryophyta</taxon>
        <taxon>Tracheophyta</taxon>
        <taxon>Spermatophyta</taxon>
        <taxon>Magnoliopsida</taxon>
        <taxon>eudicotyledons</taxon>
        <taxon>Gunneridae</taxon>
        <taxon>Pentapetalae</taxon>
        <taxon>rosids</taxon>
        <taxon>fabids</taxon>
        <taxon>Rosales</taxon>
        <taxon>Moraceae</taxon>
        <taxon>Ficeae</taxon>
        <taxon>Ficus</taxon>
    </lineage>
</organism>
<keyword evidence="1" id="KW-0812">Transmembrane</keyword>
<evidence type="ECO:0000313" key="2">
    <source>
        <dbReference type="EMBL" id="GMN22473.1"/>
    </source>
</evidence>
<sequence>MERVAGPTALKIVHWVHIVVSFLIVVAVFVEVALLEQILCHLEDGFQMAWKRFVTLFLSGGCTLF</sequence>
<proteinExistence type="predicted"/>
<accession>A0AA87YT73</accession>
<gene>
    <name evidence="2" type="ORF">TIFTF001_051212</name>
</gene>
<protein>
    <submittedName>
        <fullName evidence="2">Uncharacterized protein</fullName>
    </submittedName>
</protein>
<evidence type="ECO:0000256" key="1">
    <source>
        <dbReference type="SAM" id="Phobius"/>
    </source>
</evidence>
<name>A0AA87YT73_FICCA</name>
<dbReference type="Proteomes" id="UP001187192">
    <property type="component" value="Unassembled WGS sequence"/>
</dbReference>
<feature type="transmembrane region" description="Helical" evidence="1">
    <location>
        <begin position="12"/>
        <end position="35"/>
    </location>
</feature>
<dbReference type="AlphaFoldDB" id="A0AA87YT73"/>
<keyword evidence="1" id="KW-1133">Transmembrane helix</keyword>
<evidence type="ECO:0000313" key="3">
    <source>
        <dbReference type="Proteomes" id="UP001187192"/>
    </source>
</evidence>
<reference evidence="2" key="1">
    <citation type="submission" date="2023-07" db="EMBL/GenBank/DDBJ databases">
        <title>draft genome sequence of fig (Ficus carica).</title>
        <authorList>
            <person name="Takahashi T."/>
            <person name="Nishimura K."/>
        </authorList>
    </citation>
    <scope>NUCLEOTIDE SEQUENCE</scope>
</reference>
<keyword evidence="3" id="KW-1185">Reference proteome</keyword>
<comment type="caution">
    <text evidence="2">The sequence shown here is derived from an EMBL/GenBank/DDBJ whole genome shotgun (WGS) entry which is preliminary data.</text>
</comment>
<keyword evidence="1" id="KW-0472">Membrane</keyword>
<dbReference type="EMBL" id="BTGU01009270">
    <property type="protein sequence ID" value="GMN22473.1"/>
    <property type="molecule type" value="Genomic_DNA"/>
</dbReference>